<proteinExistence type="predicted"/>
<dbReference type="RefSeq" id="WP_136597273.1">
    <property type="nucleotide sequence ID" value="NZ_STGV01000001.1"/>
</dbReference>
<dbReference type="OrthoDB" id="9893879at2"/>
<feature type="chain" id="PRO_5020507784" evidence="1">
    <location>
        <begin position="22"/>
        <end position="132"/>
    </location>
</feature>
<accession>A0A4S8P5H2</accession>
<feature type="signal peptide" evidence="1">
    <location>
        <begin position="1"/>
        <end position="21"/>
    </location>
</feature>
<organism evidence="2 3">
    <name type="scientific">Peteryoungia ipomoeae</name>
    <dbReference type="NCBI Taxonomy" id="1210932"/>
    <lineage>
        <taxon>Bacteria</taxon>
        <taxon>Pseudomonadati</taxon>
        <taxon>Pseudomonadota</taxon>
        <taxon>Alphaproteobacteria</taxon>
        <taxon>Hyphomicrobiales</taxon>
        <taxon>Rhizobiaceae</taxon>
        <taxon>Peteryoungia</taxon>
    </lineage>
</organism>
<dbReference type="EMBL" id="STGV01000001">
    <property type="protein sequence ID" value="THV25427.1"/>
    <property type="molecule type" value="Genomic_DNA"/>
</dbReference>
<keyword evidence="1" id="KW-0732">Signal</keyword>
<keyword evidence="3" id="KW-1185">Reference proteome</keyword>
<protein>
    <submittedName>
        <fullName evidence="2">Uncharacterized protein</fullName>
    </submittedName>
</protein>
<evidence type="ECO:0000256" key="1">
    <source>
        <dbReference type="SAM" id="SignalP"/>
    </source>
</evidence>
<dbReference type="AlphaFoldDB" id="A0A4S8P5H2"/>
<sequence length="132" mass="13940">MRNFTALLHAVVVLVPGWASAAQIQAATCDLWDGEPFRADISVVVAPSAVGDTVNSATMTGDMFTDDPLTFQHINVNCANLGNGNFRCQSSKTFSKLRTVTNVEYSITGQQTLAGAGNPSAFAINDQGVICN</sequence>
<comment type="caution">
    <text evidence="2">The sequence shown here is derived from an EMBL/GenBank/DDBJ whole genome shotgun (WGS) entry which is preliminary data.</text>
</comment>
<dbReference type="Proteomes" id="UP000308828">
    <property type="component" value="Unassembled WGS sequence"/>
</dbReference>
<evidence type="ECO:0000313" key="2">
    <source>
        <dbReference type="EMBL" id="THV25427.1"/>
    </source>
</evidence>
<evidence type="ECO:0000313" key="3">
    <source>
        <dbReference type="Proteomes" id="UP000308828"/>
    </source>
</evidence>
<reference evidence="2 3" key="1">
    <citation type="submission" date="2019-04" db="EMBL/GenBank/DDBJ databases">
        <title>Genome sequence of strain shin9-1.</title>
        <authorList>
            <person name="Gao J."/>
            <person name="Sun J."/>
        </authorList>
    </citation>
    <scope>NUCLEOTIDE SEQUENCE [LARGE SCALE GENOMIC DNA]</scope>
    <source>
        <strain evidence="3">shin9-1</strain>
    </source>
</reference>
<gene>
    <name evidence="2" type="ORF">FAA97_04325</name>
</gene>
<name>A0A4S8P5H2_9HYPH</name>